<dbReference type="Gene3D" id="1.10.390.10">
    <property type="entry name" value="Neutral Protease Domain 2"/>
    <property type="match status" value="1"/>
</dbReference>
<accession>A0ABS8JF66</accession>
<dbReference type="CDD" id="cd09604">
    <property type="entry name" value="M1_APN_like"/>
    <property type="match status" value="1"/>
</dbReference>
<evidence type="ECO:0000259" key="2">
    <source>
        <dbReference type="Pfam" id="PF01433"/>
    </source>
</evidence>
<evidence type="ECO:0000313" key="3">
    <source>
        <dbReference type="EMBL" id="MCC8362239.1"/>
    </source>
</evidence>
<feature type="chain" id="PRO_5047213628" evidence="1">
    <location>
        <begin position="27"/>
        <end position="749"/>
    </location>
</feature>
<reference evidence="3" key="1">
    <citation type="submission" date="2021-10" db="EMBL/GenBank/DDBJ databases">
        <authorList>
            <person name="Lyu M."/>
            <person name="Wang X."/>
            <person name="Meng X."/>
            <person name="Xu K."/>
        </authorList>
    </citation>
    <scope>NUCLEOTIDE SEQUENCE</scope>
    <source>
        <strain evidence="3">A6</strain>
    </source>
</reference>
<dbReference type="InterPro" id="IPR027268">
    <property type="entry name" value="Peptidase_M4/M1_CTD_sf"/>
</dbReference>
<keyword evidence="1" id="KW-0732">Signal</keyword>
<comment type="caution">
    <text evidence="3">The sequence shown here is derived from an EMBL/GenBank/DDBJ whole genome shotgun (WGS) entry which is preliminary data.</text>
</comment>
<organism evidence="3 4">
    <name type="scientific">Noviluteimonas lactosilytica</name>
    <dbReference type="NCBI Taxonomy" id="2888523"/>
    <lineage>
        <taxon>Bacteria</taxon>
        <taxon>Pseudomonadati</taxon>
        <taxon>Pseudomonadota</taxon>
        <taxon>Gammaproteobacteria</taxon>
        <taxon>Lysobacterales</taxon>
        <taxon>Lysobacteraceae</taxon>
        <taxon>Noviluteimonas</taxon>
    </lineage>
</organism>
<feature type="domain" description="Peptidase M1 membrane alanine aminopeptidase" evidence="2">
    <location>
        <begin position="357"/>
        <end position="564"/>
    </location>
</feature>
<dbReference type="InterPro" id="IPR034015">
    <property type="entry name" value="M1_LTA4H"/>
</dbReference>
<name>A0ABS8JF66_9GAMM</name>
<gene>
    <name evidence="3" type="ORF">LK996_04015</name>
</gene>
<dbReference type="PANTHER" id="PTHR45726:SF3">
    <property type="entry name" value="LEUKOTRIENE A-4 HYDROLASE"/>
    <property type="match status" value="1"/>
</dbReference>
<dbReference type="SUPFAM" id="SSF55486">
    <property type="entry name" value="Metalloproteases ('zincins'), catalytic domain"/>
    <property type="match status" value="1"/>
</dbReference>
<dbReference type="RefSeq" id="WP_230525857.1">
    <property type="nucleotide sequence ID" value="NZ_JAJGAK010000001.1"/>
</dbReference>
<feature type="signal peptide" evidence="1">
    <location>
        <begin position="1"/>
        <end position="26"/>
    </location>
</feature>
<dbReference type="InterPro" id="IPR014782">
    <property type="entry name" value="Peptidase_M1_dom"/>
</dbReference>
<evidence type="ECO:0000313" key="4">
    <source>
        <dbReference type="Proteomes" id="UP001165293"/>
    </source>
</evidence>
<dbReference type="PANTHER" id="PTHR45726">
    <property type="entry name" value="LEUKOTRIENE A-4 HYDROLASE"/>
    <property type="match status" value="1"/>
</dbReference>
<proteinExistence type="predicted"/>
<keyword evidence="4" id="KW-1185">Reference proteome</keyword>
<dbReference type="Proteomes" id="UP001165293">
    <property type="component" value="Unassembled WGS sequence"/>
</dbReference>
<sequence length="749" mass="83363">MTSKIRIQRWAVGLALASTCVLVATAQVKTAAPVTAPIADVVVDDSAVDDIGFAPANGTAVTVPSAENAWGGARTGTEATLSDRVVTYKIQATLDPKKHTIDGKQQLTWRNRSDRPVKAVYLHLYLNAFEGPGSTFNTEMRNNRFGFRSGVQVEEGGFGYSRLQRVAQNGAKVPWKYVQPDGGPSTDRTVVRLDLPEAVAPGGETTIDMDFFNQLPRVSARTGYYGTFHLVGQWFPKIGVLELPGERGATAPRWNVHEFHLHSEFFADYGLYDVSLTVPKDYTVGATGEEQGAPVEKNGMVTRRFVQGDVHDFAWTADNRYAKPLDGVYNGANGPVKVRVLYHPEYANNAEPVLKATIDSLTYFSKTLGDYPYKTVTAVVPPYNADEAGGMEYPTFFTASSYKDVREGRLERYLLDFVTIHEFGHGYFYGIIGSNEFEEPWLDEGLNEYWDHRQLVAAKQHATAQTAFTRLIGFDIGLGEFEQQRLGAMLSKPADPLGNTSWDRMSSGSYGTVYSRTATMMHDIEQQVGKDALERAFKLYYARWKFRHPSSADFREALAEGTGQRALIEKTFAEQVYGTRKVDDSIAEFSSDEILPQPGIVEYKGKPVEITQEQIDKAVDGVREKWKKAHPKAKENEGAASMGAFPYATRIVVRRDGAVVANTVLVRFEDGTSRTLRMSDTGDKRWARWRLVTRSKAVSVELDPERRVFLDRDKIDDSRTLEADGSASRRWSADLAALFQSFLALLVSV</sequence>
<protein>
    <submittedName>
        <fullName evidence="3">M1 family metallopeptidase</fullName>
    </submittedName>
</protein>
<dbReference type="EMBL" id="JAJGAK010000001">
    <property type="protein sequence ID" value="MCC8362239.1"/>
    <property type="molecule type" value="Genomic_DNA"/>
</dbReference>
<dbReference type="Pfam" id="PF01433">
    <property type="entry name" value="Peptidase_M1"/>
    <property type="match status" value="1"/>
</dbReference>
<evidence type="ECO:0000256" key="1">
    <source>
        <dbReference type="SAM" id="SignalP"/>
    </source>
</evidence>